<dbReference type="GO" id="GO:0008168">
    <property type="term" value="F:methyltransferase activity"/>
    <property type="evidence" value="ECO:0007669"/>
    <property type="project" value="UniProtKB-KW"/>
</dbReference>
<dbReference type="EMBL" id="BNCK01000008">
    <property type="protein sequence ID" value="GHG01531.1"/>
    <property type="molecule type" value="Genomic_DNA"/>
</dbReference>
<dbReference type="PANTHER" id="PTHR20974">
    <property type="entry name" value="UPF0585 PROTEIN CG18661"/>
    <property type="match status" value="1"/>
</dbReference>
<protein>
    <submittedName>
        <fullName evidence="1">Methylase</fullName>
    </submittedName>
</protein>
<dbReference type="AlphaFoldDB" id="A0A919EM47"/>
<keyword evidence="2" id="KW-1185">Reference proteome</keyword>
<keyword evidence="1" id="KW-0808">Transferase</keyword>
<organism evidence="1 2">
    <name type="scientific">Thalassotalea marina</name>
    <dbReference type="NCBI Taxonomy" id="1673741"/>
    <lineage>
        <taxon>Bacteria</taxon>
        <taxon>Pseudomonadati</taxon>
        <taxon>Pseudomonadota</taxon>
        <taxon>Gammaproteobacteria</taxon>
        <taxon>Alteromonadales</taxon>
        <taxon>Colwelliaceae</taxon>
        <taxon>Thalassotalea</taxon>
    </lineage>
</organism>
<dbReference type="InterPro" id="IPR029063">
    <property type="entry name" value="SAM-dependent_MTases_sf"/>
</dbReference>
<dbReference type="Proteomes" id="UP000623842">
    <property type="component" value="Unassembled WGS sequence"/>
</dbReference>
<proteinExistence type="predicted"/>
<keyword evidence="1" id="KW-0489">Methyltransferase</keyword>
<evidence type="ECO:0000313" key="1">
    <source>
        <dbReference type="EMBL" id="GHG01531.1"/>
    </source>
</evidence>
<reference evidence="1" key="2">
    <citation type="submission" date="2020-09" db="EMBL/GenBank/DDBJ databases">
        <authorList>
            <person name="Sun Q."/>
            <person name="Kim S."/>
        </authorList>
    </citation>
    <scope>NUCLEOTIDE SEQUENCE</scope>
    <source>
        <strain evidence="1">KCTC 42731</strain>
    </source>
</reference>
<dbReference type="PANTHER" id="PTHR20974:SF0">
    <property type="entry name" value="UPF0585 PROTEIN CG18661"/>
    <property type="match status" value="1"/>
</dbReference>
<comment type="caution">
    <text evidence="1">The sequence shown here is derived from an EMBL/GenBank/DDBJ whole genome shotgun (WGS) entry which is preliminary data.</text>
</comment>
<dbReference type="InterPro" id="IPR010342">
    <property type="entry name" value="DUF938"/>
</dbReference>
<sequence>MMELPFSQACENNQQPILEQLATFLNGEESILEVGSGTGQHAVYFAKKLPNITWFSADLAINHPHLTQRFKESTLANICGPLELDLSQDWLTSTRPLLANKAVSVVYSANTLHIVSWTLVEHFFTSVSELLPTHGLLFVYGPFNYQGRFTSPSNAEFDLWLKERDAQSGIRDIEAIVKLANQQKLTLKHDIAMPANNRFLVFQKE</sequence>
<accession>A0A919EM47</accession>
<evidence type="ECO:0000313" key="2">
    <source>
        <dbReference type="Proteomes" id="UP000623842"/>
    </source>
</evidence>
<gene>
    <name evidence="1" type="ORF">GCM10017161_32830</name>
</gene>
<name>A0A919EM47_9GAMM</name>
<dbReference type="Pfam" id="PF06080">
    <property type="entry name" value="DUF938"/>
    <property type="match status" value="1"/>
</dbReference>
<dbReference type="GO" id="GO:0032259">
    <property type="term" value="P:methylation"/>
    <property type="evidence" value="ECO:0007669"/>
    <property type="project" value="UniProtKB-KW"/>
</dbReference>
<dbReference type="Gene3D" id="3.40.50.150">
    <property type="entry name" value="Vaccinia Virus protein VP39"/>
    <property type="match status" value="1"/>
</dbReference>
<reference evidence="1" key="1">
    <citation type="journal article" date="2014" name="Int. J. Syst. Evol. Microbiol.">
        <title>Complete genome sequence of Corynebacterium casei LMG S-19264T (=DSM 44701T), isolated from a smear-ripened cheese.</title>
        <authorList>
            <consortium name="US DOE Joint Genome Institute (JGI-PGF)"/>
            <person name="Walter F."/>
            <person name="Albersmeier A."/>
            <person name="Kalinowski J."/>
            <person name="Ruckert C."/>
        </authorList>
    </citation>
    <scope>NUCLEOTIDE SEQUENCE</scope>
    <source>
        <strain evidence="1">KCTC 42731</strain>
    </source>
</reference>
<dbReference type="SUPFAM" id="SSF53335">
    <property type="entry name" value="S-adenosyl-L-methionine-dependent methyltransferases"/>
    <property type="match status" value="1"/>
</dbReference>